<dbReference type="Proteomes" id="UP000400981">
    <property type="component" value="Unassembled WGS sequence"/>
</dbReference>
<dbReference type="PANTHER" id="PTHR11046:SF0">
    <property type="entry name" value="OLIGORIBONUCLEASE, MITOCHONDRIAL"/>
    <property type="match status" value="1"/>
</dbReference>
<dbReference type="GO" id="GO:0006259">
    <property type="term" value="P:DNA metabolic process"/>
    <property type="evidence" value="ECO:0007669"/>
    <property type="project" value="UniProtKB-ARBA"/>
</dbReference>
<dbReference type="CDD" id="cd06135">
    <property type="entry name" value="Orn"/>
    <property type="match status" value="1"/>
</dbReference>
<dbReference type="InterPro" id="IPR012337">
    <property type="entry name" value="RNaseH-like_sf"/>
</dbReference>
<keyword evidence="9" id="KW-1185">Reference proteome</keyword>
<sequence length="218" mass="24287">MSVIPSQHPTSADVETTLARAEFNLVWLDMEMTGLQPDSDRIIEVAVVVTDSALTRRIEGPVFAIHQSDAVLDGMDDWNKSTHGRSGLIDRVKASTIDEASAEAQLIEFLSQYVPPNKSPMCGNSICQDRRFMARYMPKLEAFFHYRNLDVSTLKELCRRWEPTVYKGFTKRAAHTAMADIHESIDELVYYRAHFLKTTVPGAPSAADAPDAPTSTPA</sequence>
<dbReference type="GO" id="GO:0003676">
    <property type="term" value="F:nucleic acid binding"/>
    <property type="evidence" value="ECO:0007669"/>
    <property type="project" value="InterPro"/>
</dbReference>
<evidence type="ECO:0000256" key="6">
    <source>
        <dbReference type="HAMAP-Rule" id="MF_00045"/>
    </source>
</evidence>
<dbReference type="EMBL" id="CABPSH010000004">
    <property type="protein sequence ID" value="VVE04892.1"/>
    <property type="molecule type" value="Genomic_DNA"/>
</dbReference>
<dbReference type="InterPro" id="IPR036397">
    <property type="entry name" value="RNaseH_sf"/>
</dbReference>
<organism evidence="8 9">
    <name type="scientific">Pandoraea eparura</name>
    <dbReference type="NCBI Taxonomy" id="2508291"/>
    <lineage>
        <taxon>Bacteria</taxon>
        <taxon>Pseudomonadati</taxon>
        <taxon>Pseudomonadota</taxon>
        <taxon>Betaproteobacteria</taxon>
        <taxon>Burkholderiales</taxon>
        <taxon>Burkholderiaceae</taxon>
        <taxon>Pandoraea</taxon>
    </lineage>
</organism>
<accession>A0A5E4UXZ9</accession>
<keyword evidence="4 6" id="KW-0269">Exonuclease</keyword>
<evidence type="ECO:0000313" key="8">
    <source>
        <dbReference type="EMBL" id="VVE04892.1"/>
    </source>
</evidence>
<dbReference type="PANTHER" id="PTHR11046">
    <property type="entry name" value="OLIGORIBONUCLEASE, MITOCHONDRIAL"/>
    <property type="match status" value="1"/>
</dbReference>
<evidence type="ECO:0000256" key="3">
    <source>
        <dbReference type="ARBA" id="ARBA00022801"/>
    </source>
</evidence>
<comment type="similarity">
    <text evidence="1 6">Belongs to the oligoribonuclease family.</text>
</comment>
<keyword evidence="2 6" id="KW-0540">Nuclease</keyword>
<dbReference type="NCBIfam" id="NF003765">
    <property type="entry name" value="PRK05359.1"/>
    <property type="match status" value="1"/>
</dbReference>
<evidence type="ECO:0000256" key="4">
    <source>
        <dbReference type="ARBA" id="ARBA00022839"/>
    </source>
</evidence>
<evidence type="ECO:0000256" key="5">
    <source>
        <dbReference type="ARBA" id="ARBA00070964"/>
    </source>
</evidence>
<evidence type="ECO:0000259" key="7">
    <source>
        <dbReference type="SMART" id="SM00479"/>
    </source>
</evidence>
<evidence type="ECO:0000313" key="9">
    <source>
        <dbReference type="Proteomes" id="UP000400981"/>
    </source>
</evidence>
<comment type="function">
    <text evidence="6">3'-to-5' exoribonuclease specific for small oligoribonucleotides.</text>
</comment>
<dbReference type="InterPro" id="IPR013520">
    <property type="entry name" value="Ribonucl_H"/>
</dbReference>
<keyword evidence="3 6" id="KW-0378">Hydrolase</keyword>
<dbReference type="OrthoDB" id="9801329at2"/>
<comment type="subcellular location">
    <subcellularLocation>
        <location evidence="6">Cytoplasm</location>
    </subcellularLocation>
</comment>
<dbReference type="Pfam" id="PF00929">
    <property type="entry name" value="RNase_T"/>
    <property type="match status" value="1"/>
</dbReference>
<evidence type="ECO:0000256" key="1">
    <source>
        <dbReference type="ARBA" id="ARBA00009921"/>
    </source>
</evidence>
<dbReference type="SUPFAM" id="SSF53098">
    <property type="entry name" value="Ribonuclease H-like"/>
    <property type="match status" value="1"/>
</dbReference>
<dbReference type="AlphaFoldDB" id="A0A5E4UXZ9"/>
<proteinExistence type="inferred from homology"/>
<evidence type="ECO:0000256" key="2">
    <source>
        <dbReference type="ARBA" id="ARBA00022722"/>
    </source>
</evidence>
<gene>
    <name evidence="6 8" type="primary">orn</name>
    <name evidence="8" type="ORF">PEP31012_02316</name>
</gene>
<dbReference type="GO" id="GO:0000175">
    <property type="term" value="F:3'-5'-RNA exonuclease activity"/>
    <property type="evidence" value="ECO:0007669"/>
    <property type="project" value="InterPro"/>
</dbReference>
<dbReference type="SMART" id="SM00479">
    <property type="entry name" value="EXOIII"/>
    <property type="match status" value="1"/>
</dbReference>
<feature type="domain" description="Exonuclease" evidence="7">
    <location>
        <begin position="24"/>
        <end position="197"/>
    </location>
</feature>
<dbReference type="EC" id="3.1.-.-" evidence="6"/>
<dbReference type="GO" id="GO:0005737">
    <property type="term" value="C:cytoplasm"/>
    <property type="evidence" value="ECO:0007669"/>
    <property type="project" value="UniProtKB-SubCell"/>
</dbReference>
<name>A0A5E4UXZ9_9BURK</name>
<keyword evidence="6" id="KW-0963">Cytoplasm</keyword>
<dbReference type="InterPro" id="IPR022894">
    <property type="entry name" value="Oligoribonuclease"/>
</dbReference>
<dbReference type="RefSeq" id="WP_150589483.1">
    <property type="nucleotide sequence ID" value="NZ_CABPSH010000004.1"/>
</dbReference>
<dbReference type="Gene3D" id="3.30.420.10">
    <property type="entry name" value="Ribonuclease H-like superfamily/Ribonuclease H"/>
    <property type="match status" value="1"/>
</dbReference>
<dbReference type="HAMAP" id="MF_00045">
    <property type="entry name" value="Oligoribonuclease"/>
    <property type="match status" value="1"/>
</dbReference>
<reference evidence="8 9" key="1">
    <citation type="submission" date="2019-08" db="EMBL/GenBank/DDBJ databases">
        <authorList>
            <person name="Peeters C."/>
        </authorList>
    </citation>
    <scope>NUCLEOTIDE SEQUENCE [LARGE SCALE GENOMIC DNA]</scope>
    <source>
        <strain evidence="8 9">LMG 31012</strain>
    </source>
</reference>
<feature type="active site" evidence="6">
    <location>
        <position position="146"/>
    </location>
</feature>
<protein>
    <recommendedName>
        <fullName evidence="5 6">Oligoribonuclease</fullName>
        <ecNumber evidence="6">3.1.-.-</ecNumber>
    </recommendedName>
</protein>
<dbReference type="FunFam" id="3.30.420.10:FF:000003">
    <property type="entry name" value="Oligoribonuclease"/>
    <property type="match status" value="1"/>
</dbReference>